<feature type="transmembrane region" description="Helical" evidence="6">
    <location>
        <begin position="63"/>
        <end position="85"/>
    </location>
</feature>
<dbReference type="InterPro" id="IPR002403">
    <property type="entry name" value="Cyt_P450_E_grp-IV"/>
</dbReference>
<organism evidence="7 8">
    <name type="scientific">Scytalidium lignicola</name>
    <name type="common">Hyphomycete</name>
    <dbReference type="NCBI Taxonomy" id="5539"/>
    <lineage>
        <taxon>Eukaryota</taxon>
        <taxon>Fungi</taxon>
        <taxon>Dikarya</taxon>
        <taxon>Ascomycota</taxon>
        <taxon>Pezizomycotina</taxon>
        <taxon>Leotiomycetes</taxon>
        <taxon>Leotiomycetes incertae sedis</taxon>
        <taxon>Scytalidium</taxon>
    </lineage>
</organism>
<dbReference type="Proteomes" id="UP000258309">
    <property type="component" value="Unassembled WGS sequence"/>
</dbReference>
<dbReference type="PANTHER" id="PTHR24305">
    <property type="entry name" value="CYTOCHROME P450"/>
    <property type="match status" value="1"/>
</dbReference>
<proteinExistence type="inferred from homology"/>
<keyword evidence="4 5" id="KW-0408">Iron</keyword>
<dbReference type="PRINTS" id="PR00465">
    <property type="entry name" value="EP450IV"/>
</dbReference>
<evidence type="ECO:0000256" key="5">
    <source>
        <dbReference type="PIRSR" id="PIRSR602403-1"/>
    </source>
</evidence>
<dbReference type="PANTHER" id="PTHR24305:SF232">
    <property type="entry name" value="P450, PUTATIVE (EUROFUNG)-RELATED"/>
    <property type="match status" value="1"/>
</dbReference>
<protein>
    <recommendedName>
        <fullName evidence="9">Cytochrome P450</fullName>
    </recommendedName>
</protein>
<gene>
    <name evidence="7" type="ORF">B7463_g6099</name>
</gene>
<reference evidence="7 8" key="1">
    <citation type="submission" date="2018-05" db="EMBL/GenBank/DDBJ databases">
        <title>Draft genome sequence of Scytalidium lignicola DSM 105466, a ubiquitous saprotrophic fungus.</title>
        <authorList>
            <person name="Buettner E."/>
            <person name="Gebauer A.M."/>
            <person name="Hofrichter M."/>
            <person name="Liers C."/>
            <person name="Kellner H."/>
        </authorList>
    </citation>
    <scope>NUCLEOTIDE SEQUENCE [LARGE SCALE GENOMIC DNA]</scope>
    <source>
        <strain evidence="7 8">DSM 105466</strain>
    </source>
</reference>
<feature type="non-terminal residue" evidence="7">
    <location>
        <position position="1"/>
    </location>
</feature>
<dbReference type="InterPro" id="IPR050121">
    <property type="entry name" value="Cytochrome_P450_monoxygenase"/>
</dbReference>
<dbReference type="GO" id="GO:0020037">
    <property type="term" value="F:heme binding"/>
    <property type="evidence" value="ECO:0007669"/>
    <property type="project" value="InterPro"/>
</dbReference>
<feature type="non-terminal residue" evidence="7">
    <location>
        <position position="557"/>
    </location>
</feature>
<dbReference type="GO" id="GO:0004497">
    <property type="term" value="F:monooxygenase activity"/>
    <property type="evidence" value="ECO:0007669"/>
    <property type="project" value="InterPro"/>
</dbReference>
<evidence type="ECO:0000313" key="8">
    <source>
        <dbReference type="Proteomes" id="UP000258309"/>
    </source>
</evidence>
<evidence type="ECO:0000313" key="7">
    <source>
        <dbReference type="EMBL" id="RFU30260.1"/>
    </source>
</evidence>
<evidence type="ECO:0000256" key="4">
    <source>
        <dbReference type="ARBA" id="ARBA00023004"/>
    </source>
</evidence>
<evidence type="ECO:0000256" key="1">
    <source>
        <dbReference type="ARBA" id="ARBA00001971"/>
    </source>
</evidence>
<dbReference type="AlphaFoldDB" id="A0A3E2HA60"/>
<keyword evidence="6" id="KW-0812">Transmembrane</keyword>
<keyword evidence="5" id="KW-0349">Heme</keyword>
<keyword evidence="3 5" id="KW-0479">Metal-binding</keyword>
<sequence>MDLEFNSTFSYLQAEFHAEYSRLSAVVYQLGASSVDLLAGLAAVLVTQSAAVSVFCSKFLLKLLVHLLYNLLVALFIFLCFAIVWRRFCSPLSDIPGPLSATFSASLWQLYHIVNGHIEQALIKLHDEHGKFVRIGYNEVSICDPAAIREVLMSHMDKGPTYAIFSMPDKRYVNQMAERSCQNHMRKARNLAPGYSFSNIIKTEPYIDTALGTLRRQLTALGDHKKPVDFSQWFNFLAFDILGEATFSKPFGFLDSGRDIGNTVKNNVFLRIYISVLGHFPWAHDFLLANPMIGFFNLTPAMHVFDTCVAAIDARSKNTEVRMDMLEQWKQQLKAHPERMEEIEILTNAVGNLGAGGDTVSSVLQAFVYYVMHDRELLHMLRKELDEASLSDIPTYDETQRLPVLQACIKETYRFHTPVGFGLTRISPSPDGVTVAGRHFPSGTILSVNPWVIHRIKSLFGQDAREFNPRRWLNDLWRAKEMDRVMIPFGAGYNGCPGRHLAHLEVSKTAAMMIREFHVRLVEEGSEWKYENYFTVAPHGWPCFVRRRSKRRKEMKR</sequence>
<dbReference type="PRINTS" id="PR00385">
    <property type="entry name" value="P450"/>
</dbReference>
<dbReference type="EMBL" id="NCSJ02000105">
    <property type="protein sequence ID" value="RFU30260.1"/>
    <property type="molecule type" value="Genomic_DNA"/>
</dbReference>
<feature type="binding site" description="axial binding residue" evidence="5">
    <location>
        <position position="496"/>
    </location>
    <ligand>
        <name>heme</name>
        <dbReference type="ChEBI" id="CHEBI:30413"/>
    </ligand>
    <ligandPart>
        <name>Fe</name>
        <dbReference type="ChEBI" id="CHEBI:18248"/>
    </ligandPart>
</feature>
<dbReference type="GO" id="GO:0005506">
    <property type="term" value="F:iron ion binding"/>
    <property type="evidence" value="ECO:0007669"/>
    <property type="project" value="InterPro"/>
</dbReference>
<dbReference type="Gene3D" id="1.10.630.10">
    <property type="entry name" value="Cytochrome P450"/>
    <property type="match status" value="1"/>
</dbReference>
<dbReference type="Pfam" id="PF00067">
    <property type="entry name" value="p450"/>
    <property type="match status" value="1"/>
</dbReference>
<comment type="cofactor">
    <cofactor evidence="1 5">
        <name>heme</name>
        <dbReference type="ChEBI" id="CHEBI:30413"/>
    </cofactor>
</comment>
<name>A0A3E2HA60_SCYLI</name>
<feature type="transmembrane region" description="Helical" evidence="6">
    <location>
        <begin position="37"/>
        <end position="56"/>
    </location>
</feature>
<dbReference type="CDD" id="cd11060">
    <property type="entry name" value="CYP57A1-like"/>
    <property type="match status" value="1"/>
</dbReference>
<evidence type="ECO:0000256" key="3">
    <source>
        <dbReference type="ARBA" id="ARBA00022723"/>
    </source>
</evidence>
<accession>A0A3E2HA60</accession>
<evidence type="ECO:0000256" key="2">
    <source>
        <dbReference type="ARBA" id="ARBA00010617"/>
    </source>
</evidence>
<dbReference type="SUPFAM" id="SSF48264">
    <property type="entry name" value="Cytochrome P450"/>
    <property type="match status" value="1"/>
</dbReference>
<comment type="caution">
    <text evidence="7">The sequence shown here is derived from an EMBL/GenBank/DDBJ whole genome shotgun (WGS) entry which is preliminary data.</text>
</comment>
<keyword evidence="6" id="KW-0472">Membrane</keyword>
<dbReference type="InterPro" id="IPR001128">
    <property type="entry name" value="Cyt_P450"/>
</dbReference>
<keyword evidence="8" id="KW-1185">Reference proteome</keyword>
<comment type="similarity">
    <text evidence="2">Belongs to the cytochrome P450 family.</text>
</comment>
<keyword evidence="6" id="KW-1133">Transmembrane helix</keyword>
<evidence type="ECO:0000256" key="6">
    <source>
        <dbReference type="SAM" id="Phobius"/>
    </source>
</evidence>
<dbReference type="OrthoDB" id="3934656at2759"/>
<evidence type="ECO:0008006" key="9">
    <source>
        <dbReference type="Google" id="ProtNLM"/>
    </source>
</evidence>
<dbReference type="STRING" id="5539.A0A3E2HA60"/>
<dbReference type="OMA" id="GHTEQEM"/>
<dbReference type="GO" id="GO:0016705">
    <property type="term" value="F:oxidoreductase activity, acting on paired donors, with incorporation or reduction of molecular oxygen"/>
    <property type="evidence" value="ECO:0007669"/>
    <property type="project" value="InterPro"/>
</dbReference>
<dbReference type="InterPro" id="IPR036396">
    <property type="entry name" value="Cyt_P450_sf"/>
</dbReference>